<dbReference type="AlphaFoldDB" id="A0AAN8WHG8"/>
<dbReference type="Pfam" id="PF06101">
    <property type="entry name" value="Vps62"/>
    <property type="match status" value="1"/>
</dbReference>
<keyword evidence="3" id="KW-1185">Reference proteome</keyword>
<name>A0AAN8WHG8_9MAGN</name>
<accession>A0AAN8WHG8</accession>
<reference evidence="2 3" key="1">
    <citation type="submission" date="2023-12" db="EMBL/GenBank/DDBJ databases">
        <title>A high-quality genome assembly for Dillenia turbinata (Dilleniales).</title>
        <authorList>
            <person name="Chanderbali A."/>
        </authorList>
    </citation>
    <scope>NUCLEOTIDE SEQUENCE [LARGE SCALE GENOMIC DNA]</scope>
    <source>
        <strain evidence="2">LSX21</strain>
        <tissue evidence="2">Leaf</tissue>
    </source>
</reference>
<protein>
    <submittedName>
        <fullName evidence="2">Vacuolar protein sorting-associated protein 62</fullName>
    </submittedName>
</protein>
<dbReference type="EMBL" id="JBAMMX010000002">
    <property type="protein sequence ID" value="KAK6946092.1"/>
    <property type="molecule type" value="Genomic_DNA"/>
</dbReference>
<evidence type="ECO:0000313" key="2">
    <source>
        <dbReference type="EMBL" id="KAK6946092.1"/>
    </source>
</evidence>
<feature type="region of interest" description="Disordered" evidence="1">
    <location>
        <begin position="525"/>
        <end position="546"/>
    </location>
</feature>
<proteinExistence type="predicted"/>
<comment type="caution">
    <text evidence="2">The sequence shown here is derived from an EMBL/GenBank/DDBJ whole genome shotgun (WGS) entry which is preliminary data.</text>
</comment>
<gene>
    <name evidence="2" type="ORF">RJ641_013636</name>
</gene>
<sequence>MGNCLTLNSTATELLAIDTNFKLPSPLPSWPPGNGFASGTIDLGGLVVSQVSSFAKVWATREGGLDNLGASFYDPSPLPDGFFMLGSYAQPNKQPLYGWILVGKDTSPGSLKLPIDYTLVWNSESLNIKKEGNGYIWSPVPPDGYKALGYIVTNSPDKPPLDKIRCVRADLTDQCETDTWIWGQGSSSNSSGLNLFTSQPSSRGIQAQGVSVGTFVANISGAATPSISCLKNNGNITSNMPNLNQINALFEVYSPYIYLHPDEVYLPSSVNWFFSNGALLYHKGDNPVSIQPNGTNLPQGGSNDGEYWLDLPQDNAGKDRVKKGDLQSSEAYLHVKTMLGGTFTDIAIWFFHPFNGPARAKVGSVNLKLGRIGQHVGDWEHITLRISNFNGELKKVYFSAHNGGIWVDASNLEFYTGNKPVGYSSLHGHAMYSKPGLVLQGSGGIGIRNDAAKSKMTVDAGLRYSIVAAEHLGTGIINPPWLTYARKWGPKVDYDINTEFKDIEKVLIGKVKSDFKKFVESLPAEAVGEDGPTGPREKNNWSGDEV</sequence>
<dbReference type="PANTHER" id="PTHR48152">
    <property type="entry name" value="F1C9.34 PROTEIN"/>
    <property type="match status" value="1"/>
</dbReference>
<dbReference type="Proteomes" id="UP001370490">
    <property type="component" value="Unassembled WGS sequence"/>
</dbReference>
<organism evidence="2 3">
    <name type="scientific">Dillenia turbinata</name>
    <dbReference type="NCBI Taxonomy" id="194707"/>
    <lineage>
        <taxon>Eukaryota</taxon>
        <taxon>Viridiplantae</taxon>
        <taxon>Streptophyta</taxon>
        <taxon>Embryophyta</taxon>
        <taxon>Tracheophyta</taxon>
        <taxon>Spermatophyta</taxon>
        <taxon>Magnoliopsida</taxon>
        <taxon>eudicotyledons</taxon>
        <taxon>Gunneridae</taxon>
        <taxon>Pentapetalae</taxon>
        <taxon>Dilleniales</taxon>
        <taxon>Dilleniaceae</taxon>
        <taxon>Dillenia</taxon>
    </lineage>
</organism>
<evidence type="ECO:0000313" key="3">
    <source>
        <dbReference type="Proteomes" id="UP001370490"/>
    </source>
</evidence>
<dbReference type="PANTHER" id="PTHR48152:SF3">
    <property type="entry name" value="DUF946 FAMILY PROTEIN (DUF946)"/>
    <property type="match status" value="1"/>
</dbReference>
<dbReference type="InterPro" id="IPR009291">
    <property type="entry name" value="Vps62"/>
</dbReference>
<evidence type="ECO:0000256" key="1">
    <source>
        <dbReference type="SAM" id="MobiDB-lite"/>
    </source>
</evidence>